<dbReference type="PROSITE" id="PS51257">
    <property type="entry name" value="PROKAR_LIPOPROTEIN"/>
    <property type="match status" value="1"/>
</dbReference>
<protein>
    <submittedName>
        <fullName evidence="3">Uncharacterized protein</fullName>
    </submittedName>
</protein>
<name>A6GAM3_9BACT</name>
<comment type="caution">
    <text evidence="3">The sequence shown here is derived from an EMBL/GenBank/DDBJ whole genome shotgun (WGS) entry which is preliminary data.</text>
</comment>
<feature type="signal peptide" evidence="2">
    <location>
        <begin position="1"/>
        <end position="34"/>
    </location>
</feature>
<dbReference type="AlphaFoldDB" id="A6GAM3"/>
<evidence type="ECO:0000313" key="3">
    <source>
        <dbReference type="EMBL" id="EDM77085.1"/>
    </source>
</evidence>
<evidence type="ECO:0000256" key="1">
    <source>
        <dbReference type="SAM" id="MobiDB-lite"/>
    </source>
</evidence>
<feature type="compositionally biased region" description="Acidic residues" evidence="1">
    <location>
        <begin position="89"/>
        <end position="98"/>
    </location>
</feature>
<keyword evidence="2" id="KW-0732">Signal</keyword>
<keyword evidence="4" id="KW-1185">Reference proteome</keyword>
<sequence>MFAVTQKRHCVCAQVVVCAFTALVLALGGGCSTAVNVDGSTDGGDATGAAETDEGAGAGDEGTSGGTPNSGRPSGERVRAPEPVNGESDSGDGPDEETMTTGRVPVADPEEPNPVAANDHSAR</sequence>
<feature type="compositionally biased region" description="Gly residues" evidence="1">
    <location>
        <begin position="56"/>
        <end position="65"/>
    </location>
</feature>
<dbReference type="EMBL" id="ABCS01000052">
    <property type="protein sequence ID" value="EDM77085.1"/>
    <property type="molecule type" value="Genomic_DNA"/>
</dbReference>
<accession>A6GAM3</accession>
<dbReference type="STRING" id="391625.PPSIR1_19619"/>
<proteinExistence type="predicted"/>
<reference evidence="3 4" key="1">
    <citation type="submission" date="2007-06" db="EMBL/GenBank/DDBJ databases">
        <authorList>
            <person name="Shimkets L."/>
            <person name="Ferriera S."/>
            <person name="Johnson J."/>
            <person name="Kravitz S."/>
            <person name="Beeson K."/>
            <person name="Sutton G."/>
            <person name="Rogers Y.-H."/>
            <person name="Friedman R."/>
            <person name="Frazier M."/>
            <person name="Venter J.C."/>
        </authorList>
    </citation>
    <scope>NUCLEOTIDE SEQUENCE [LARGE SCALE GENOMIC DNA]</scope>
    <source>
        <strain evidence="3 4">SIR-1</strain>
    </source>
</reference>
<gene>
    <name evidence="3" type="ORF">PPSIR1_19619</name>
</gene>
<evidence type="ECO:0000313" key="4">
    <source>
        <dbReference type="Proteomes" id="UP000005801"/>
    </source>
</evidence>
<evidence type="ECO:0000256" key="2">
    <source>
        <dbReference type="SAM" id="SignalP"/>
    </source>
</evidence>
<feature type="region of interest" description="Disordered" evidence="1">
    <location>
        <begin position="36"/>
        <end position="123"/>
    </location>
</feature>
<dbReference type="Proteomes" id="UP000005801">
    <property type="component" value="Unassembled WGS sequence"/>
</dbReference>
<feature type="chain" id="PRO_5002697243" evidence="2">
    <location>
        <begin position="35"/>
        <end position="123"/>
    </location>
</feature>
<organism evidence="3 4">
    <name type="scientific">Plesiocystis pacifica SIR-1</name>
    <dbReference type="NCBI Taxonomy" id="391625"/>
    <lineage>
        <taxon>Bacteria</taxon>
        <taxon>Pseudomonadati</taxon>
        <taxon>Myxococcota</taxon>
        <taxon>Polyangia</taxon>
        <taxon>Nannocystales</taxon>
        <taxon>Nannocystaceae</taxon>
        <taxon>Plesiocystis</taxon>
    </lineage>
</organism>